<name>A0ABY8MGA1_9SPIO</name>
<evidence type="ECO:0000256" key="9">
    <source>
        <dbReference type="ARBA" id="ARBA00047944"/>
    </source>
</evidence>
<keyword evidence="3 10" id="KW-0963">Cytoplasm</keyword>
<dbReference type="EMBL" id="CP123443">
    <property type="protein sequence ID" value="WGK68992.1"/>
    <property type="molecule type" value="Genomic_DNA"/>
</dbReference>
<dbReference type="Proteomes" id="UP001228690">
    <property type="component" value="Chromosome"/>
</dbReference>
<keyword evidence="13" id="KW-1185">Reference proteome</keyword>
<comment type="catalytic activity">
    <reaction evidence="9 10">
        <text>uridine(1498) in 16S rRNA + S-adenosyl-L-methionine = N(3)-methyluridine(1498) in 16S rRNA + S-adenosyl-L-homocysteine + H(+)</text>
        <dbReference type="Rhea" id="RHEA:42920"/>
        <dbReference type="Rhea" id="RHEA-COMP:10283"/>
        <dbReference type="Rhea" id="RHEA-COMP:10284"/>
        <dbReference type="ChEBI" id="CHEBI:15378"/>
        <dbReference type="ChEBI" id="CHEBI:57856"/>
        <dbReference type="ChEBI" id="CHEBI:59789"/>
        <dbReference type="ChEBI" id="CHEBI:65315"/>
        <dbReference type="ChEBI" id="CHEBI:74502"/>
        <dbReference type="EC" id="2.1.1.193"/>
    </reaction>
</comment>
<evidence type="ECO:0000313" key="13">
    <source>
        <dbReference type="Proteomes" id="UP001228690"/>
    </source>
</evidence>
<evidence type="ECO:0000256" key="2">
    <source>
        <dbReference type="ARBA" id="ARBA00005528"/>
    </source>
</evidence>
<dbReference type="InterPro" id="IPR006700">
    <property type="entry name" value="RsmE"/>
</dbReference>
<dbReference type="PANTHER" id="PTHR30027">
    <property type="entry name" value="RIBOSOMAL RNA SMALL SUBUNIT METHYLTRANSFERASE E"/>
    <property type="match status" value="1"/>
</dbReference>
<sequence>MNRILLNRKELDSQSCCILPADDYRARHLKEVLKVKLGQQLEAGLLHTSCSGCFEILELGADGSVFARFLGQEDEEEKNRWQNLSLGLGLPRPPVLKRLLRDLASAGLREITLIQADLCEGDYRKSHIWDDLERFLILGAEQGRLNRLPQLNYEERNGLPLRDYLAESKIFREREKVLSQNCLVLDQGGATREYQRSGSSEPYIMAVGPERGWTSKELQAFEDQSFQNCSLGPLTLRTEVVGHLALGLYLLETQAV</sequence>
<dbReference type="RefSeq" id="WP_326927180.1">
    <property type="nucleotide sequence ID" value="NZ_CP123443.1"/>
</dbReference>
<dbReference type="GO" id="GO:0008168">
    <property type="term" value="F:methyltransferase activity"/>
    <property type="evidence" value="ECO:0007669"/>
    <property type="project" value="UniProtKB-KW"/>
</dbReference>
<comment type="function">
    <text evidence="8 10">Specifically methylates the N3 position of the uracil ring of uridine 1498 (m3U1498) in 16S rRNA. Acts on the fully assembled 30S ribosomal subunit.</text>
</comment>
<evidence type="ECO:0000256" key="7">
    <source>
        <dbReference type="ARBA" id="ARBA00022691"/>
    </source>
</evidence>
<dbReference type="InterPro" id="IPR029026">
    <property type="entry name" value="tRNA_m1G_MTases_N"/>
</dbReference>
<evidence type="ECO:0000313" key="12">
    <source>
        <dbReference type="EMBL" id="WGK68992.1"/>
    </source>
</evidence>
<proteinExistence type="inferred from homology"/>
<keyword evidence="7 10" id="KW-0949">S-adenosyl-L-methionine</keyword>
<organism evidence="12 13">
    <name type="scientific">Candidatus Haliotispira prima</name>
    <dbReference type="NCBI Taxonomy" id="3034016"/>
    <lineage>
        <taxon>Bacteria</taxon>
        <taxon>Pseudomonadati</taxon>
        <taxon>Spirochaetota</taxon>
        <taxon>Spirochaetia</taxon>
        <taxon>Spirochaetales</taxon>
        <taxon>Spirochaetaceae</taxon>
        <taxon>Candidatus Haliotispira</taxon>
    </lineage>
</organism>
<accession>A0ABY8MGA1</accession>
<dbReference type="InterPro" id="IPR046886">
    <property type="entry name" value="RsmE_MTase_dom"/>
</dbReference>
<dbReference type="InterPro" id="IPR029028">
    <property type="entry name" value="Alpha/beta_knot_MTases"/>
</dbReference>
<evidence type="ECO:0000256" key="8">
    <source>
        <dbReference type="ARBA" id="ARBA00025699"/>
    </source>
</evidence>
<evidence type="ECO:0000256" key="5">
    <source>
        <dbReference type="ARBA" id="ARBA00022603"/>
    </source>
</evidence>
<evidence type="ECO:0000256" key="3">
    <source>
        <dbReference type="ARBA" id="ARBA00022490"/>
    </source>
</evidence>
<feature type="domain" description="Ribosomal RNA small subunit methyltransferase E methyltransferase" evidence="11">
    <location>
        <begin position="83"/>
        <end position="246"/>
    </location>
</feature>
<evidence type="ECO:0000259" key="11">
    <source>
        <dbReference type="Pfam" id="PF04452"/>
    </source>
</evidence>
<dbReference type="CDD" id="cd18084">
    <property type="entry name" value="RsmE-like"/>
    <property type="match status" value="1"/>
</dbReference>
<protein>
    <recommendedName>
        <fullName evidence="10">Ribosomal RNA small subunit methyltransferase E</fullName>
        <ecNumber evidence="10">2.1.1.193</ecNumber>
    </recommendedName>
</protein>
<comment type="similarity">
    <text evidence="2 10">Belongs to the RNA methyltransferase RsmE family.</text>
</comment>
<keyword evidence="4 10" id="KW-0698">rRNA processing</keyword>
<reference evidence="12 13" key="1">
    <citation type="submission" date="2023-04" db="EMBL/GenBank/DDBJ databases">
        <title>Spirochaete genome identified in red abalone sample constitutes a novel genus.</title>
        <authorList>
            <person name="Sharma S.P."/>
            <person name="Purcell C.M."/>
            <person name="Hyde J.R."/>
            <person name="Severin A.J."/>
        </authorList>
    </citation>
    <scope>NUCLEOTIDE SEQUENCE [LARGE SCALE GENOMIC DNA]</scope>
    <source>
        <strain evidence="12 13">SP-2023</strain>
    </source>
</reference>
<dbReference type="SUPFAM" id="SSF75217">
    <property type="entry name" value="alpha/beta knot"/>
    <property type="match status" value="1"/>
</dbReference>
<dbReference type="Pfam" id="PF04452">
    <property type="entry name" value="Methyltrans_RNA"/>
    <property type="match status" value="1"/>
</dbReference>
<keyword evidence="5 10" id="KW-0489">Methyltransferase</keyword>
<evidence type="ECO:0000256" key="1">
    <source>
        <dbReference type="ARBA" id="ARBA00004496"/>
    </source>
</evidence>
<evidence type="ECO:0000256" key="10">
    <source>
        <dbReference type="PIRNR" id="PIRNR015601"/>
    </source>
</evidence>
<evidence type="ECO:0000256" key="6">
    <source>
        <dbReference type="ARBA" id="ARBA00022679"/>
    </source>
</evidence>
<comment type="subcellular location">
    <subcellularLocation>
        <location evidence="1 10">Cytoplasm</location>
    </subcellularLocation>
</comment>
<dbReference type="PANTHER" id="PTHR30027:SF3">
    <property type="entry name" value="16S RRNA (URACIL(1498)-N(3))-METHYLTRANSFERASE"/>
    <property type="match status" value="1"/>
</dbReference>
<dbReference type="Gene3D" id="3.40.1280.10">
    <property type="match status" value="1"/>
</dbReference>
<gene>
    <name evidence="12" type="ORF">P0082_10980</name>
</gene>
<keyword evidence="6 10" id="KW-0808">Transferase</keyword>
<dbReference type="PIRSF" id="PIRSF015601">
    <property type="entry name" value="MTase_slr0722"/>
    <property type="match status" value="1"/>
</dbReference>
<evidence type="ECO:0000256" key="4">
    <source>
        <dbReference type="ARBA" id="ARBA00022552"/>
    </source>
</evidence>
<dbReference type="GO" id="GO:0032259">
    <property type="term" value="P:methylation"/>
    <property type="evidence" value="ECO:0007669"/>
    <property type="project" value="UniProtKB-KW"/>
</dbReference>
<dbReference type="NCBIfam" id="TIGR00046">
    <property type="entry name" value="RsmE family RNA methyltransferase"/>
    <property type="match status" value="1"/>
</dbReference>
<dbReference type="EC" id="2.1.1.193" evidence="10"/>